<dbReference type="InterPro" id="IPR001444">
    <property type="entry name" value="Flag_bb_rod_N"/>
</dbReference>
<feature type="domain" description="Flagellar hook protein FlgE/F/G-like D1" evidence="4">
    <location>
        <begin position="124"/>
        <end position="185"/>
    </location>
</feature>
<dbReference type="Pfam" id="PF00460">
    <property type="entry name" value="Flg_bb_rod"/>
    <property type="match status" value="1"/>
</dbReference>
<feature type="domain" description="Flagellar basal body rod protein N-terminal" evidence="2">
    <location>
        <begin position="5"/>
        <end position="35"/>
    </location>
</feature>
<keyword evidence="5" id="KW-0969">Cilium</keyword>
<dbReference type="SUPFAM" id="SSF117143">
    <property type="entry name" value="Flagellar hook protein flgE"/>
    <property type="match status" value="1"/>
</dbReference>
<evidence type="ECO:0000259" key="3">
    <source>
        <dbReference type="Pfam" id="PF06429"/>
    </source>
</evidence>
<evidence type="ECO:0000256" key="1">
    <source>
        <dbReference type="ARBA" id="ARBA00009677"/>
    </source>
</evidence>
<dbReference type="InterPro" id="IPR019776">
    <property type="entry name" value="Flagellar_basal_body_rod_CS"/>
</dbReference>
<feature type="domain" description="Flagellar basal-body/hook protein C-terminal" evidence="3">
    <location>
        <begin position="238"/>
        <end position="282"/>
    </location>
</feature>
<evidence type="ECO:0000259" key="2">
    <source>
        <dbReference type="Pfam" id="PF00460"/>
    </source>
</evidence>
<dbReference type="EMBL" id="SSOB01000062">
    <property type="protein sequence ID" value="THF73129.1"/>
    <property type="molecule type" value="Genomic_DNA"/>
</dbReference>
<evidence type="ECO:0000259" key="4">
    <source>
        <dbReference type="Pfam" id="PF22692"/>
    </source>
</evidence>
<dbReference type="RefSeq" id="WP_136373620.1">
    <property type="nucleotide sequence ID" value="NZ_SSOB01000062.1"/>
</dbReference>
<protein>
    <submittedName>
        <fullName evidence="5">Flagellar hook-basal body protein</fullName>
    </submittedName>
</protein>
<proteinExistence type="inferred from homology"/>
<dbReference type="PROSITE" id="PS00588">
    <property type="entry name" value="FLAGELLA_BB_ROD"/>
    <property type="match status" value="1"/>
</dbReference>
<name>A0A4S4BFL0_9BACL</name>
<accession>A0A4S4BFL0</accession>
<sequence>MLRGLYTATSGMIAQQRRHDTVTNNIANLNTPGYKGTSSVNRAFPEMLIAAMGGQDSSASGTIGKLNTGVFAEESLIGLLQGDMMETDRSQDMALISDILVDGAAFDDSGKYVDAQGNVTYQPQAFFTLQSADGELRYTRNGSFQTTADGTLVSSEGLAVLGTNGQPINVQGSWDNVTVASDGTLYDSSTNEPLGQQLYLTKVANPNQLIREGDGLFRYEGQPNGIEQVQAGDRVSIQQGFLERSNVDSAQSAVDLMAALRAYAANQQVVKYYDSSLQKAVNEVGKV</sequence>
<reference evidence="5 6" key="1">
    <citation type="submission" date="2019-04" db="EMBL/GenBank/DDBJ databases">
        <title>Cohnella sp. nov. isolated from preserved vegetables.</title>
        <authorList>
            <person name="Lin S.-Y."/>
            <person name="Hung M.-H."/>
            <person name="Young C.-C."/>
        </authorList>
    </citation>
    <scope>NUCLEOTIDE SEQUENCE [LARGE SCALE GENOMIC DNA]</scope>
    <source>
        <strain evidence="5 6">CC-MHH1044</strain>
    </source>
</reference>
<dbReference type="GO" id="GO:0009288">
    <property type="term" value="C:bacterial-type flagellum"/>
    <property type="evidence" value="ECO:0007669"/>
    <property type="project" value="TreeGrafter"/>
</dbReference>
<dbReference type="AlphaFoldDB" id="A0A4S4BFL0"/>
<dbReference type="Proteomes" id="UP000310636">
    <property type="component" value="Unassembled WGS sequence"/>
</dbReference>
<evidence type="ECO:0000313" key="6">
    <source>
        <dbReference type="Proteomes" id="UP000310636"/>
    </source>
</evidence>
<keyword evidence="5" id="KW-0966">Cell projection</keyword>
<comment type="caution">
    <text evidence="5">The sequence shown here is derived from an EMBL/GenBank/DDBJ whole genome shotgun (WGS) entry which is preliminary data.</text>
</comment>
<dbReference type="PANTHER" id="PTHR30435">
    <property type="entry name" value="FLAGELLAR PROTEIN"/>
    <property type="match status" value="1"/>
</dbReference>
<evidence type="ECO:0000313" key="5">
    <source>
        <dbReference type="EMBL" id="THF73129.1"/>
    </source>
</evidence>
<comment type="similarity">
    <text evidence="1">Belongs to the flagella basal body rod proteins family.</text>
</comment>
<dbReference type="InterPro" id="IPR053967">
    <property type="entry name" value="LlgE_F_G-like_D1"/>
</dbReference>
<dbReference type="GO" id="GO:0071978">
    <property type="term" value="P:bacterial-type flagellum-dependent swarming motility"/>
    <property type="evidence" value="ECO:0007669"/>
    <property type="project" value="TreeGrafter"/>
</dbReference>
<organism evidence="5 6">
    <name type="scientific">Cohnella fermenti</name>
    <dbReference type="NCBI Taxonomy" id="2565925"/>
    <lineage>
        <taxon>Bacteria</taxon>
        <taxon>Bacillati</taxon>
        <taxon>Bacillota</taxon>
        <taxon>Bacilli</taxon>
        <taxon>Bacillales</taxon>
        <taxon>Paenibacillaceae</taxon>
        <taxon>Cohnella</taxon>
    </lineage>
</organism>
<keyword evidence="6" id="KW-1185">Reference proteome</keyword>
<dbReference type="InterPro" id="IPR037925">
    <property type="entry name" value="FlgE/F/G-like"/>
</dbReference>
<gene>
    <name evidence="5" type="ORF">E6C55_30485</name>
</gene>
<dbReference type="Pfam" id="PF06429">
    <property type="entry name" value="Flg_bbr_C"/>
    <property type="match status" value="1"/>
</dbReference>
<dbReference type="InterPro" id="IPR010930">
    <property type="entry name" value="Flg_bb/hook_C_dom"/>
</dbReference>
<dbReference type="PANTHER" id="PTHR30435:SF19">
    <property type="entry name" value="FLAGELLAR BASAL-BODY ROD PROTEIN FLGG"/>
    <property type="match status" value="1"/>
</dbReference>
<keyword evidence="5" id="KW-0282">Flagellum</keyword>
<dbReference type="Pfam" id="PF22692">
    <property type="entry name" value="LlgE_F_G_D1"/>
    <property type="match status" value="1"/>
</dbReference>
<dbReference type="OrthoDB" id="9800375at2"/>